<name>A0A345V160_PSEFL</name>
<feature type="domain" description="AAA+ ATPase" evidence="1">
    <location>
        <begin position="263"/>
        <end position="435"/>
    </location>
</feature>
<dbReference type="Gene3D" id="3.40.50.300">
    <property type="entry name" value="P-loop containing nucleotide triphosphate hydrolases"/>
    <property type="match status" value="1"/>
</dbReference>
<dbReference type="EMBL" id="CP022313">
    <property type="protein sequence ID" value="AXJ06462.1"/>
    <property type="molecule type" value="Genomic_DNA"/>
</dbReference>
<dbReference type="AlphaFoldDB" id="A0A345V160"/>
<proteinExistence type="predicted"/>
<dbReference type="RefSeq" id="WP_115078911.1">
    <property type="nucleotide sequence ID" value="NZ_CP022313.1"/>
</dbReference>
<accession>A0A345V160</accession>
<evidence type="ECO:0000259" key="1">
    <source>
        <dbReference type="SMART" id="SM00382"/>
    </source>
</evidence>
<dbReference type="Proteomes" id="UP000254535">
    <property type="component" value="Chromosome"/>
</dbReference>
<evidence type="ECO:0000313" key="2">
    <source>
        <dbReference type="EMBL" id="AXJ06462.1"/>
    </source>
</evidence>
<dbReference type="SUPFAM" id="SSF52540">
    <property type="entry name" value="P-loop containing nucleoside triphosphate hydrolases"/>
    <property type="match status" value="1"/>
</dbReference>
<organism evidence="2 3">
    <name type="scientific">Pseudomonas fluorescens</name>
    <dbReference type="NCBI Taxonomy" id="294"/>
    <lineage>
        <taxon>Bacteria</taxon>
        <taxon>Pseudomonadati</taxon>
        <taxon>Pseudomonadota</taxon>
        <taxon>Gammaproteobacteria</taxon>
        <taxon>Pseudomonadales</taxon>
        <taxon>Pseudomonadaceae</taxon>
        <taxon>Pseudomonas</taxon>
    </lineage>
</organism>
<dbReference type="InterPro" id="IPR027417">
    <property type="entry name" value="P-loop_NTPase"/>
</dbReference>
<reference evidence="2 3" key="1">
    <citation type="submission" date="2017-07" db="EMBL/GenBank/DDBJ databases">
        <title>Genome sequence of Pseudomonas NEP1.</title>
        <authorList>
            <person name="Nascimento F.X."/>
        </authorList>
    </citation>
    <scope>NUCLEOTIDE SEQUENCE [LARGE SCALE GENOMIC DNA]</scope>
    <source>
        <strain evidence="2 3">NEP1</strain>
    </source>
</reference>
<dbReference type="InterPro" id="IPR003593">
    <property type="entry name" value="AAA+_ATPase"/>
</dbReference>
<protein>
    <recommendedName>
        <fullName evidence="1">AAA+ ATPase domain-containing protein</fullName>
    </recommendedName>
</protein>
<gene>
    <name evidence="2" type="ORF">CFN16_20740</name>
</gene>
<dbReference type="SMART" id="SM00382">
    <property type="entry name" value="AAA"/>
    <property type="match status" value="1"/>
</dbReference>
<sequence length="558" mass="62213">MSLVERQQQFLEAAQKHFGTSKSVRPRELFGVSNSAKIVEGGIQLGVVNLDNVREDTEALIFGCVLRFPPEDEVYFAVLVRKDKANFLERLAKMKRLGLVTKISGDDSEFALEAAENDGQLELPGATIKYSARNNLVPIYLARDGRLWLRNAKFWDSLAFDLSPFGPSTEPDEIVVALYPPTASARRSLLAREFIGWLGSLVGREKIHELPVWTDTATLSPDMLRMPSSLPIAEIENAIKTLGGHYPNGEVRRFHAALNFLDHKHFVILSGLSGTGKTQLALKYARAVHGLTSNTAADPLLFECPVRPEWTDPTGLTGYYDVLTNRYVVPTFLEAVLVATAHRDSPVFVILDEMNLARIEYYLSDILSAIETQGALQLHSNGVPLEGTTGATVRAEIPLPTNLFIIGTINIDETTNPVSDKVLDRASVIDMSTVDVTGFMTSLTERYPELEKAKNGSEEKLAEIHRLLERYGLGFGYRVIEEFVRYHAFDAEHLQNPTDSVTDQLLVQKVLVKLRGAERQRPLLNALEKVCNDLPSAQKYVRRLISDLDEFGSFQAMR</sequence>
<evidence type="ECO:0000313" key="3">
    <source>
        <dbReference type="Proteomes" id="UP000254535"/>
    </source>
</evidence>